<protein>
    <recommendedName>
        <fullName evidence="3">Tail fiber protein</fullName>
    </recommendedName>
</protein>
<accession>A0ABU1JJ26</accession>
<dbReference type="Proteomes" id="UP001262410">
    <property type="component" value="Unassembled WGS sequence"/>
</dbReference>
<comment type="caution">
    <text evidence="1">The sequence shown here is derived from an EMBL/GenBank/DDBJ whole genome shotgun (WGS) entry which is preliminary data.</text>
</comment>
<reference evidence="1 2" key="1">
    <citation type="submission" date="2023-07" db="EMBL/GenBank/DDBJ databases">
        <title>Sorghum-associated microbial communities from plants grown in Nebraska, USA.</title>
        <authorList>
            <person name="Schachtman D."/>
        </authorList>
    </citation>
    <scope>NUCLEOTIDE SEQUENCE [LARGE SCALE GENOMIC DNA]</scope>
    <source>
        <strain evidence="1 2">584</strain>
    </source>
</reference>
<keyword evidence="2" id="KW-1185">Reference proteome</keyword>
<gene>
    <name evidence="1" type="ORF">E9232_001129</name>
</gene>
<evidence type="ECO:0000313" key="1">
    <source>
        <dbReference type="EMBL" id="MDR6288622.1"/>
    </source>
</evidence>
<evidence type="ECO:0000313" key="2">
    <source>
        <dbReference type="Proteomes" id="UP001262410"/>
    </source>
</evidence>
<dbReference type="RefSeq" id="WP_309792633.1">
    <property type="nucleotide sequence ID" value="NZ_JAVDPW010000002.1"/>
</dbReference>
<dbReference type="EMBL" id="JAVDPW010000002">
    <property type="protein sequence ID" value="MDR6288622.1"/>
    <property type="molecule type" value="Genomic_DNA"/>
</dbReference>
<evidence type="ECO:0008006" key="3">
    <source>
        <dbReference type="Google" id="ProtNLM"/>
    </source>
</evidence>
<name>A0ABU1JJ26_9PROT</name>
<sequence>MAGIFETDLPSVSTIDKIRGTKARSSSNITPTNLANQMAPLMSVIDGDGIVKLLPDWIIALQNASAGGVLGYSTKAQMVAATPTVPATGVMRTVTNDPADSAGSINGTWRYDPAVGGDHWVKSADQVSGLRADVATMQPKVAQAAAANDGVYLATGAPRPIAFADTTSYAQTWVNISTPATRFTITASTAGYQVVGLAGLSSPWPVGIKLPYDLVPGDSYYIEGKYTAGTMTSNSGFFIGTDPTTTGDISTNARLLVRRGTILNPSLANGTSSDGARTVAPAFSAPAFVNDTVVGFQVDVQSDRSLAVKIFQDGGQVSSDVAVTPATSAGAVVIGMMIANGQTAIITKITRRATSGTTLFVHSGVASSGDGTRRAPLKSLTDVNGTIVSQGLVGQPITITNLTDNVYGYLEMKDTLSPRWTLNGLPGGNTALNGFNFAETPTWTVVGSTGGTVWTTPTKHGLDVVSHPNQVFVTNLSWNPRPWYVFPHKALVTRSTANGGVDMAGDTAGSTASQGGQIYLRLPDGLPSADPNAYPTGGYGLVVSRAVSLIKVIGAPEVHLNNLTLRWSSGALFTGGAGFGTINNCVFEWSGYNNPNIQVENGQYTIDGGHSFYSDGDGIGRTPRIDMPFQAGSVLTTKVRNFEIAYTGSQAGASGGDGISDHVLDIVFDASNRSNRLYLENVYIHDCWKCGYVGSDDYLKAHGIRIERCGTEQFAVLGVATANAVGRTQRAIVSDFRFDPQGLGTTGVRTLYTDGMALCELDLTNGWIGTPAAGGRELEALATTLTVAGVPQTRDITDNIIRFTNVRTERDAGSVVKNGDGLATGLLTFSSNPANGDTVTIGAVTYTFNTTLGGGNSIKIGGSALKTRNNLVAAVMADPLQIGDNFGASTVVHPTVTALAAAGNVALKAKTAGTGGNSIVTTKVSTALSFGASTLTGGVAASGTFVPVIGYALA</sequence>
<proteinExistence type="predicted"/>
<organism evidence="1 2">
    <name type="scientific">Inquilinus ginsengisoli</name>
    <dbReference type="NCBI Taxonomy" id="363840"/>
    <lineage>
        <taxon>Bacteria</taxon>
        <taxon>Pseudomonadati</taxon>
        <taxon>Pseudomonadota</taxon>
        <taxon>Alphaproteobacteria</taxon>
        <taxon>Rhodospirillales</taxon>
        <taxon>Rhodospirillaceae</taxon>
        <taxon>Inquilinus</taxon>
    </lineage>
</organism>